<evidence type="ECO:0000256" key="1">
    <source>
        <dbReference type="ARBA" id="ARBA00004651"/>
    </source>
</evidence>
<evidence type="ECO:0000256" key="5">
    <source>
        <dbReference type="ARBA" id="ARBA00023136"/>
    </source>
</evidence>
<evidence type="ECO:0000313" key="11">
    <source>
        <dbReference type="Proteomes" id="UP001495147"/>
    </source>
</evidence>
<feature type="transmembrane region" description="Helical" evidence="7">
    <location>
        <begin position="311"/>
        <end position="339"/>
    </location>
</feature>
<evidence type="ECO:0000256" key="2">
    <source>
        <dbReference type="ARBA" id="ARBA00022475"/>
    </source>
</evidence>
<comment type="similarity">
    <text evidence="6">Belongs to the ABC-4 integral membrane protein family.</text>
</comment>
<dbReference type="Proteomes" id="UP001495147">
    <property type="component" value="Unassembled WGS sequence"/>
</dbReference>
<name>A0ABV0G2P7_9BURK</name>
<dbReference type="PANTHER" id="PTHR30572:SF4">
    <property type="entry name" value="ABC TRANSPORTER PERMEASE YTRF"/>
    <property type="match status" value="1"/>
</dbReference>
<dbReference type="InterPro" id="IPR003838">
    <property type="entry name" value="ABC3_permease_C"/>
</dbReference>
<keyword evidence="11" id="KW-1185">Reference proteome</keyword>
<dbReference type="PANTHER" id="PTHR30572">
    <property type="entry name" value="MEMBRANE COMPONENT OF TRANSPORTER-RELATED"/>
    <property type="match status" value="1"/>
</dbReference>
<evidence type="ECO:0000259" key="9">
    <source>
        <dbReference type="Pfam" id="PF12704"/>
    </source>
</evidence>
<feature type="domain" description="ABC3 transporter permease C-terminal" evidence="8">
    <location>
        <begin position="321"/>
        <end position="430"/>
    </location>
</feature>
<proteinExistence type="inferred from homology"/>
<comment type="subcellular location">
    <subcellularLocation>
        <location evidence="1">Cell membrane</location>
        <topology evidence="1">Multi-pass membrane protein</topology>
    </subcellularLocation>
</comment>
<feature type="transmembrane region" description="Helical" evidence="7">
    <location>
        <begin position="368"/>
        <end position="389"/>
    </location>
</feature>
<dbReference type="EMBL" id="JBDPZD010000002">
    <property type="protein sequence ID" value="MEO3692001.1"/>
    <property type="molecule type" value="Genomic_DNA"/>
</dbReference>
<feature type="transmembrane region" description="Helical" evidence="7">
    <location>
        <begin position="401"/>
        <end position="420"/>
    </location>
</feature>
<dbReference type="InterPro" id="IPR025857">
    <property type="entry name" value="MacB_PCD"/>
</dbReference>
<dbReference type="RefSeq" id="WP_347704807.1">
    <property type="nucleotide sequence ID" value="NZ_JBDPZD010000002.1"/>
</dbReference>
<reference evidence="10 11" key="1">
    <citation type="submission" date="2024-05" db="EMBL/GenBank/DDBJ databases">
        <title>Roseateles sp. DJS-2-20 16S ribosomal RNA gene Genome sequencing and assembly.</title>
        <authorList>
            <person name="Woo H."/>
        </authorList>
    </citation>
    <scope>NUCLEOTIDE SEQUENCE [LARGE SCALE GENOMIC DNA]</scope>
    <source>
        <strain evidence="10 11">DJS-2-20</strain>
    </source>
</reference>
<organism evidence="10 11">
    <name type="scientific">Roseateles paludis</name>
    <dbReference type="NCBI Taxonomy" id="3145238"/>
    <lineage>
        <taxon>Bacteria</taxon>
        <taxon>Pseudomonadati</taxon>
        <taxon>Pseudomonadota</taxon>
        <taxon>Betaproteobacteria</taxon>
        <taxon>Burkholderiales</taxon>
        <taxon>Sphaerotilaceae</taxon>
        <taxon>Roseateles</taxon>
    </lineage>
</organism>
<accession>A0ABV0G2P7</accession>
<keyword evidence="3 7" id="KW-0812">Transmembrane</keyword>
<evidence type="ECO:0000256" key="4">
    <source>
        <dbReference type="ARBA" id="ARBA00022989"/>
    </source>
</evidence>
<dbReference type="InterPro" id="IPR050250">
    <property type="entry name" value="Macrolide_Exporter_MacB"/>
</dbReference>
<dbReference type="Pfam" id="PF02687">
    <property type="entry name" value="FtsX"/>
    <property type="match status" value="1"/>
</dbReference>
<keyword evidence="2" id="KW-1003">Cell membrane</keyword>
<gene>
    <name evidence="10" type="ORF">ABDJ85_11010</name>
</gene>
<comment type="caution">
    <text evidence="10">The sequence shown here is derived from an EMBL/GenBank/DDBJ whole genome shotgun (WGS) entry which is preliminary data.</text>
</comment>
<dbReference type="Pfam" id="PF12704">
    <property type="entry name" value="MacB_PCD"/>
    <property type="match status" value="1"/>
</dbReference>
<evidence type="ECO:0000256" key="7">
    <source>
        <dbReference type="SAM" id="Phobius"/>
    </source>
</evidence>
<keyword evidence="5 7" id="KW-0472">Membrane</keyword>
<evidence type="ECO:0000256" key="6">
    <source>
        <dbReference type="ARBA" id="ARBA00038076"/>
    </source>
</evidence>
<sequence length="436" mass="46834">MSSSLTLAPATPSRRGFVSALHALLLDLRPILSTLRRHRIAAGLIVLEVALSFAIVTNALHLIQTRIEALQADSGMLEPGMAVLEVRYSKALPREREAAVAAEDMARLRALPGIRAATTANQIAYAYNSNNNGVRLQPGPKAERLMVVSQYGGDDHLLATFGLQLVEGRNFLPEEVLDGNAVFSADEPRIGQVILSKAAADKLFPGRSALGQSIYVFGDVPSVVIGVVQKLTHPFVGRGRNDGGPNGNEDFSMILPLRGLAFYVVRADPAQLDTQIKAAAAALEAVDPGRVVTRAQPLHEMRAGFYAQDRAMAWLMGGVCVSLLLVTAMGIVGLASFWVQQRTRMIGTRRALGATEGQIRRYFQVENLLLTTTGVVIGIVGAVALSQLLMQSYEVPRLPWAYLPAGAVALWLLGQVAVWVPAQRAARLSPVAALRS</sequence>
<feature type="domain" description="MacB-like periplasmic core" evidence="9">
    <location>
        <begin position="49"/>
        <end position="281"/>
    </location>
</feature>
<evidence type="ECO:0000313" key="10">
    <source>
        <dbReference type="EMBL" id="MEO3692001.1"/>
    </source>
</evidence>
<protein>
    <submittedName>
        <fullName evidence="10">FtsX-like permease family protein</fullName>
    </submittedName>
</protein>
<evidence type="ECO:0000259" key="8">
    <source>
        <dbReference type="Pfam" id="PF02687"/>
    </source>
</evidence>
<evidence type="ECO:0000256" key="3">
    <source>
        <dbReference type="ARBA" id="ARBA00022692"/>
    </source>
</evidence>
<keyword evidence="4 7" id="KW-1133">Transmembrane helix</keyword>